<comment type="similarity">
    <text evidence="6">Belongs to the ZNF277 family.</text>
</comment>
<dbReference type="EMBL" id="JAXOVC010000003">
    <property type="protein sequence ID" value="KAK4503918.1"/>
    <property type="molecule type" value="Genomic_DNA"/>
</dbReference>
<dbReference type="Pfam" id="PF21137">
    <property type="entry name" value="ANM3_C2H2_Zf"/>
    <property type="match status" value="1"/>
</dbReference>
<keyword evidence="5" id="KW-0862">Zinc</keyword>
<evidence type="ECO:0000259" key="8">
    <source>
        <dbReference type="PROSITE" id="PS00028"/>
    </source>
</evidence>
<protein>
    <recommendedName>
        <fullName evidence="2">type I protein arginine methyltransferase</fullName>
        <ecNumber evidence="2">2.1.1.319</ecNumber>
    </recommendedName>
</protein>
<reference evidence="9 10" key="1">
    <citation type="journal article" date="2023" name="G3 (Bethesda)">
        <title>A chromosome-level genome assembly of Zasmidium syzygii isolated from banana leaves.</title>
        <authorList>
            <person name="van Westerhoven A.C."/>
            <person name="Mehrabi R."/>
            <person name="Talebi R."/>
            <person name="Steentjes M.B.F."/>
            <person name="Corcolon B."/>
            <person name="Chong P.A."/>
            <person name="Kema G.H.J."/>
            <person name="Seidl M.F."/>
        </authorList>
    </citation>
    <scope>NUCLEOTIDE SEQUENCE [LARGE SCALE GENOMIC DNA]</scope>
    <source>
        <strain evidence="9 10">P124</strain>
    </source>
</reference>
<keyword evidence="4" id="KW-0479">Metal-binding</keyword>
<dbReference type="InterPro" id="IPR049482">
    <property type="entry name" value="ANM3-like_C2H2_Zf"/>
</dbReference>
<comment type="caution">
    <text evidence="9">The sequence shown here is derived from an EMBL/GenBank/DDBJ whole genome shotgun (WGS) entry which is preliminary data.</text>
</comment>
<evidence type="ECO:0000256" key="1">
    <source>
        <dbReference type="ARBA" id="ARBA00004496"/>
    </source>
</evidence>
<comment type="subcellular location">
    <subcellularLocation>
        <location evidence="1">Cytoplasm</location>
    </subcellularLocation>
</comment>
<sequence length="164" mass="18212">MPELPHGWRMRNSEGEKKGPPPERDDSDSEGGSVFSGDGEPLDIRPDSPGWEDMEDDTETLNIQCLLCATTFPSAKAMLDHCNESHGFDFLGVQRQHRLDFYGAIKLVNYIRSEVQAGKEKPAVDDAKLWEDDKFLQPTLSDDALLFSLDDVIEVAAGAEDEGK</sequence>
<proteinExistence type="inferred from homology"/>
<feature type="compositionally biased region" description="Basic and acidic residues" evidence="7">
    <location>
        <begin position="11"/>
        <end position="24"/>
    </location>
</feature>
<name>A0ABR0ESU5_ZASCE</name>
<evidence type="ECO:0000256" key="2">
    <source>
        <dbReference type="ARBA" id="ARBA00011925"/>
    </source>
</evidence>
<dbReference type="InterPro" id="IPR013087">
    <property type="entry name" value="Znf_C2H2_type"/>
</dbReference>
<accession>A0ABR0ESU5</accession>
<evidence type="ECO:0000313" key="9">
    <source>
        <dbReference type="EMBL" id="KAK4503918.1"/>
    </source>
</evidence>
<organism evidence="9 10">
    <name type="scientific">Zasmidium cellare</name>
    <name type="common">Wine cellar mold</name>
    <name type="synonym">Racodium cellare</name>
    <dbReference type="NCBI Taxonomy" id="395010"/>
    <lineage>
        <taxon>Eukaryota</taxon>
        <taxon>Fungi</taxon>
        <taxon>Dikarya</taxon>
        <taxon>Ascomycota</taxon>
        <taxon>Pezizomycotina</taxon>
        <taxon>Dothideomycetes</taxon>
        <taxon>Dothideomycetidae</taxon>
        <taxon>Mycosphaerellales</taxon>
        <taxon>Mycosphaerellaceae</taxon>
        <taxon>Zasmidium</taxon>
    </lineage>
</organism>
<dbReference type="EC" id="2.1.1.319" evidence="2"/>
<dbReference type="PANTHER" id="PTHR13267:SF3">
    <property type="entry name" value="ZINC FINGER PROTEIN 277"/>
    <property type="match status" value="1"/>
</dbReference>
<evidence type="ECO:0000256" key="5">
    <source>
        <dbReference type="ARBA" id="ARBA00022833"/>
    </source>
</evidence>
<dbReference type="InterPro" id="IPR036236">
    <property type="entry name" value="Znf_C2H2_sf"/>
</dbReference>
<feature type="domain" description="C2H2-type" evidence="8">
    <location>
        <begin position="65"/>
        <end position="86"/>
    </location>
</feature>
<evidence type="ECO:0000256" key="3">
    <source>
        <dbReference type="ARBA" id="ARBA00022490"/>
    </source>
</evidence>
<dbReference type="PROSITE" id="PS00028">
    <property type="entry name" value="ZINC_FINGER_C2H2_1"/>
    <property type="match status" value="1"/>
</dbReference>
<keyword evidence="3" id="KW-0963">Cytoplasm</keyword>
<dbReference type="Proteomes" id="UP001305779">
    <property type="component" value="Unassembled WGS sequence"/>
</dbReference>
<dbReference type="SUPFAM" id="SSF57667">
    <property type="entry name" value="beta-beta-alpha zinc fingers"/>
    <property type="match status" value="1"/>
</dbReference>
<evidence type="ECO:0000313" key="10">
    <source>
        <dbReference type="Proteomes" id="UP001305779"/>
    </source>
</evidence>
<evidence type="ECO:0000256" key="7">
    <source>
        <dbReference type="SAM" id="MobiDB-lite"/>
    </source>
</evidence>
<keyword evidence="10" id="KW-1185">Reference proteome</keyword>
<dbReference type="InterPro" id="IPR040048">
    <property type="entry name" value="ZNF277"/>
</dbReference>
<evidence type="ECO:0000256" key="4">
    <source>
        <dbReference type="ARBA" id="ARBA00022723"/>
    </source>
</evidence>
<dbReference type="PANTHER" id="PTHR13267">
    <property type="entry name" value="ZINC FINGER PROTEIN 277"/>
    <property type="match status" value="1"/>
</dbReference>
<evidence type="ECO:0000256" key="6">
    <source>
        <dbReference type="ARBA" id="ARBA00034119"/>
    </source>
</evidence>
<feature type="region of interest" description="Disordered" evidence="7">
    <location>
        <begin position="1"/>
        <end position="55"/>
    </location>
</feature>
<gene>
    <name evidence="9" type="ORF">PRZ48_004833</name>
</gene>